<reference evidence="8" key="1">
    <citation type="submission" date="2024-05" db="EMBL/GenBank/DDBJ databases">
        <authorList>
            <person name="Kim S."/>
            <person name="Heo J."/>
            <person name="Choi H."/>
            <person name="Choi Y."/>
            <person name="Kwon S.-W."/>
            <person name="Kim Y."/>
        </authorList>
    </citation>
    <scope>NUCLEOTIDE SEQUENCE</scope>
    <source>
        <strain evidence="8">KACC 23699</strain>
    </source>
</reference>
<feature type="transmembrane region" description="Helical" evidence="7">
    <location>
        <begin position="113"/>
        <end position="133"/>
    </location>
</feature>
<feature type="compositionally biased region" description="Acidic residues" evidence="6">
    <location>
        <begin position="423"/>
        <end position="435"/>
    </location>
</feature>
<proteinExistence type="predicted"/>
<dbReference type="EMBL" id="CP157483">
    <property type="protein sequence ID" value="XBO43109.1"/>
    <property type="molecule type" value="Genomic_DNA"/>
</dbReference>
<accession>A0AAU7JSR3</accession>
<feature type="transmembrane region" description="Helical" evidence="7">
    <location>
        <begin position="225"/>
        <end position="242"/>
    </location>
</feature>
<keyword evidence="5 7" id="KW-0472">Membrane</keyword>
<evidence type="ECO:0000313" key="8">
    <source>
        <dbReference type="EMBL" id="XBO43109.1"/>
    </source>
</evidence>
<keyword evidence="2" id="KW-1003">Cell membrane</keyword>
<dbReference type="Pfam" id="PF03631">
    <property type="entry name" value="Virul_fac_BrkB"/>
    <property type="match status" value="1"/>
</dbReference>
<dbReference type="GO" id="GO:0005886">
    <property type="term" value="C:plasma membrane"/>
    <property type="evidence" value="ECO:0007669"/>
    <property type="project" value="UniProtKB-SubCell"/>
</dbReference>
<comment type="subcellular location">
    <subcellularLocation>
        <location evidence="1">Cell membrane</location>
        <topology evidence="1">Multi-pass membrane protein</topology>
    </subcellularLocation>
</comment>
<evidence type="ECO:0000256" key="7">
    <source>
        <dbReference type="SAM" id="Phobius"/>
    </source>
</evidence>
<keyword evidence="3 7" id="KW-0812">Transmembrane</keyword>
<feature type="transmembrane region" description="Helical" evidence="7">
    <location>
        <begin position="262"/>
        <end position="287"/>
    </location>
</feature>
<evidence type="ECO:0000256" key="1">
    <source>
        <dbReference type="ARBA" id="ARBA00004651"/>
    </source>
</evidence>
<gene>
    <name evidence="8" type="ORF">ABEG17_16300</name>
</gene>
<sequence length="446" mass="47093">MSVKARVRRELVRVPGAMPVARMTVETIRVCMKYRVTGLASEAGFFMLLSLPPLVLGLFGGVGYLGKWLGDETVARIVMQIQVWAGQFLTPGLIQNTLLPTVQDVFKDGRFDLISVGFLLSVWSGSRALNVFVDTISIMYGQSGVRGIVRTRALSLTLYVLSLVVGIVVIPLVVIGPTWLKDLLPKEASFLAWLYWPVVTVLAVASIATLFHISTPRRTPWARDVPGAVLTVVLWSLSSYVLRGTVAASLKGGTSIYGPLSAPIVLLIFLYALAIAVLIGAALNAAIRMLWPVEERPSLRAQAVMWLRARLAARKEAKGLNKGSGAEAGAPAGATVAATSTATSTAGAMSPAAPPAAAGVTGGVAGLLDAQKMGARGGDAGEAAGRLHTTAQGDRRTAAEEGLTESLEGLKQEARKPLTPVPDDSDDTQFGEEAPDPISFLRTRSG</sequence>
<feature type="transmembrane region" description="Helical" evidence="7">
    <location>
        <begin position="153"/>
        <end position="174"/>
    </location>
</feature>
<organism evidence="8">
    <name type="scientific">Pedococcus sp. KACC 23699</name>
    <dbReference type="NCBI Taxonomy" id="3149228"/>
    <lineage>
        <taxon>Bacteria</taxon>
        <taxon>Bacillati</taxon>
        <taxon>Actinomycetota</taxon>
        <taxon>Actinomycetes</taxon>
        <taxon>Micrococcales</taxon>
        <taxon>Intrasporangiaceae</taxon>
        <taxon>Pedococcus</taxon>
    </lineage>
</organism>
<feature type="transmembrane region" description="Helical" evidence="7">
    <location>
        <begin position="194"/>
        <end position="213"/>
    </location>
</feature>
<protein>
    <submittedName>
        <fullName evidence="8">YihY/virulence factor BrkB family protein</fullName>
    </submittedName>
</protein>
<evidence type="ECO:0000256" key="6">
    <source>
        <dbReference type="SAM" id="MobiDB-lite"/>
    </source>
</evidence>
<dbReference type="PANTHER" id="PTHR30213:SF0">
    <property type="entry name" value="UPF0761 MEMBRANE PROTEIN YIHY"/>
    <property type="match status" value="1"/>
</dbReference>
<evidence type="ECO:0000256" key="3">
    <source>
        <dbReference type="ARBA" id="ARBA00022692"/>
    </source>
</evidence>
<dbReference type="RefSeq" id="WP_406830539.1">
    <property type="nucleotide sequence ID" value="NZ_CP157483.1"/>
</dbReference>
<feature type="region of interest" description="Disordered" evidence="6">
    <location>
        <begin position="375"/>
        <end position="446"/>
    </location>
</feature>
<evidence type="ECO:0000256" key="2">
    <source>
        <dbReference type="ARBA" id="ARBA00022475"/>
    </source>
</evidence>
<name>A0AAU7JSR3_9MICO</name>
<dbReference type="PANTHER" id="PTHR30213">
    <property type="entry name" value="INNER MEMBRANE PROTEIN YHJD"/>
    <property type="match status" value="1"/>
</dbReference>
<keyword evidence="4 7" id="KW-1133">Transmembrane helix</keyword>
<dbReference type="AlphaFoldDB" id="A0AAU7JSR3"/>
<evidence type="ECO:0000256" key="5">
    <source>
        <dbReference type="ARBA" id="ARBA00023136"/>
    </source>
</evidence>
<dbReference type="InterPro" id="IPR017039">
    <property type="entry name" value="Virul_fac_BrkB"/>
</dbReference>
<feature type="transmembrane region" description="Helical" evidence="7">
    <location>
        <begin position="43"/>
        <end position="65"/>
    </location>
</feature>
<evidence type="ECO:0000256" key="4">
    <source>
        <dbReference type="ARBA" id="ARBA00022989"/>
    </source>
</evidence>